<evidence type="ECO:0000313" key="17">
    <source>
        <dbReference type="Proteomes" id="UP000319941"/>
    </source>
</evidence>
<proteinExistence type="inferred from homology"/>
<dbReference type="NCBIfam" id="TIGR01307">
    <property type="entry name" value="pgm_bpd_ind"/>
    <property type="match status" value="1"/>
</dbReference>
<feature type="binding site" evidence="9 13">
    <location>
        <position position="449"/>
    </location>
    <ligand>
        <name>Mn(2+)</name>
        <dbReference type="ChEBI" id="CHEBI:29035"/>
        <label>2</label>
    </ligand>
</feature>
<accession>A0A558HS72</accession>
<feature type="binding site" evidence="9 12">
    <location>
        <position position="128"/>
    </location>
    <ligand>
        <name>substrate</name>
    </ligand>
</feature>
<dbReference type="GO" id="GO:0006007">
    <property type="term" value="P:glucose catabolic process"/>
    <property type="evidence" value="ECO:0007669"/>
    <property type="project" value="InterPro"/>
</dbReference>
<keyword evidence="7 9" id="KW-0464">Manganese</keyword>
<dbReference type="InterPro" id="IPR006124">
    <property type="entry name" value="Metalloenzyme"/>
</dbReference>
<reference evidence="16 17" key="1">
    <citation type="submission" date="2019-07" db="EMBL/GenBank/DDBJ databases">
        <title>Diversity of Bacteria from Kongsfjorden, Arctic.</title>
        <authorList>
            <person name="Yu Y."/>
        </authorList>
    </citation>
    <scope>NUCLEOTIDE SEQUENCE [LARGE SCALE GENOMIC DNA]</scope>
    <source>
        <strain evidence="16 17">SM1923</strain>
    </source>
</reference>
<evidence type="ECO:0000256" key="9">
    <source>
        <dbReference type="HAMAP-Rule" id="MF_01038"/>
    </source>
</evidence>
<evidence type="ECO:0000256" key="11">
    <source>
        <dbReference type="PIRSR" id="PIRSR001492-1"/>
    </source>
</evidence>
<dbReference type="InterPro" id="IPR036646">
    <property type="entry name" value="PGAM_B_sf"/>
</dbReference>
<evidence type="ECO:0000256" key="7">
    <source>
        <dbReference type="ARBA" id="ARBA00023211"/>
    </source>
</evidence>
<comment type="caution">
    <text evidence="16">The sequence shown here is derived from an EMBL/GenBank/DDBJ whole genome shotgun (WGS) entry which is preliminary data.</text>
</comment>
<protein>
    <recommendedName>
        <fullName evidence="9 10">2,3-bisphosphoglycerate-independent phosphoglycerate mutase</fullName>
        <shortName evidence="9">BPG-independent PGAM</shortName>
        <shortName evidence="9">Phosphoglyceromutase</shortName>
        <shortName evidence="9">iPGM</shortName>
        <ecNumber evidence="9 10">5.4.2.12</ecNumber>
    </recommendedName>
</protein>
<feature type="binding site" evidence="9 12">
    <location>
        <begin position="158"/>
        <end position="159"/>
    </location>
    <ligand>
        <name>substrate</name>
    </ligand>
</feature>
<feature type="binding site" evidence="9 13">
    <location>
        <position position="17"/>
    </location>
    <ligand>
        <name>Mn(2+)</name>
        <dbReference type="ChEBI" id="CHEBI:29035"/>
        <label>2</label>
    </ligand>
</feature>
<dbReference type="InterPro" id="IPR017850">
    <property type="entry name" value="Alkaline_phosphatase_core_sf"/>
</dbReference>
<feature type="active site" description="Phosphoserine intermediate" evidence="9 11">
    <location>
        <position position="67"/>
    </location>
</feature>
<comment type="similarity">
    <text evidence="4 9">Belongs to the BPG-independent phosphoglycerate mutase family.</text>
</comment>
<dbReference type="Gene3D" id="3.40.1450.10">
    <property type="entry name" value="BPG-independent phosphoglycerate mutase, domain B"/>
    <property type="match status" value="1"/>
</dbReference>
<feature type="binding site" evidence="9 12">
    <location>
        <begin position="264"/>
        <end position="267"/>
    </location>
    <ligand>
        <name>substrate</name>
    </ligand>
</feature>
<feature type="binding site" evidence="9 13">
    <location>
        <position position="467"/>
    </location>
    <ligand>
        <name>Mn(2+)</name>
        <dbReference type="ChEBI" id="CHEBI:29035"/>
        <label>1</label>
    </ligand>
</feature>
<comment type="cofactor">
    <cofactor evidence="9">
        <name>Mn(2+)</name>
        <dbReference type="ChEBI" id="CHEBI:29035"/>
    </cofactor>
    <text evidence="9">Binds 2 manganese ions per subunit.</text>
</comment>
<evidence type="ECO:0000256" key="1">
    <source>
        <dbReference type="ARBA" id="ARBA00000370"/>
    </source>
</evidence>
<dbReference type="InterPro" id="IPR011258">
    <property type="entry name" value="BPG-indep_PGM_N"/>
</dbReference>
<dbReference type="CDD" id="cd16010">
    <property type="entry name" value="iPGM"/>
    <property type="match status" value="1"/>
</dbReference>
<evidence type="ECO:0000256" key="4">
    <source>
        <dbReference type="ARBA" id="ARBA00008819"/>
    </source>
</evidence>
<dbReference type="SUPFAM" id="SSF53649">
    <property type="entry name" value="Alkaline phosphatase-like"/>
    <property type="match status" value="1"/>
</dbReference>
<feature type="binding site" evidence="9 13">
    <location>
        <position position="67"/>
    </location>
    <ligand>
        <name>Mn(2+)</name>
        <dbReference type="ChEBI" id="CHEBI:29035"/>
        <label>2</label>
    </ligand>
</feature>
<dbReference type="PIRSF" id="PIRSF001492">
    <property type="entry name" value="IPGAM"/>
    <property type="match status" value="1"/>
</dbReference>
<feature type="binding site" evidence="9 13">
    <location>
        <position position="448"/>
    </location>
    <ligand>
        <name>Mn(2+)</name>
        <dbReference type="ChEBI" id="CHEBI:29035"/>
        <label>2</label>
    </ligand>
</feature>
<dbReference type="UniPathway" id="UPA00109">
    <property type="reaction ID" value="UER00186"/>
</dbReference>
<dbReference type="EMBL" id="VNFH01000003">
    <property type="protein sequence ID" value="TVU71982.1"/>
    <property type="molecule type" value="Genomic_DNA"/>
</dbReference>
<keyword evidence="6 9" id="KW-0324">Glycolysis</keyword>
<sequence>MAAQAQGPRPVALIILDGYGHSEEVKDNAILAANTPVMDRLRRDYPSELIHTDGGFVGLPDGQMGNSEVGHMNLGAGRIVYQDFTRITKAVRENALKDNTVLTAPIDAAIDAGRAVHLIGLLSPGGVHSHEDHILAMASLAAERGARRIFIHAILDGRDTAPKSAEASIARADEHLAGLGLEEGRVATLVGRYFALDRDNRWDRVEQAYRLIAEGKGAHEAATGVEGLAAAYERDETDEFVTATRIGDAVAMQDGDAALFMNFRADRARELTRAFVEPEFAGFERTAPTLAHEGLVMLTRYAADIPAPSAFPPSDLHNTLGEVVSDRGLTQLRIAETEKYAHVTFFFSGGREEEFPGETRILVPSPQEVKTYDEKPEMSAEEVTDKLVEAIESGTFDMIVCNYANGDMVGHTGKFEAAVKAIEFLDICVGRVVEALEKVGGECLITADHGNAEQMVHPETGNPQTAHTTFEVPLIYITQRDATLAAEGRLCDLAPTLLTMMGQSVPNEMDGNVLVDYAGA</sequence>
<evidence type="ECO:0000259" key="14">
    <source>
        <dbReference type="Pfam" id="PF01676"/>
    </source>
</evidence>
<comment type="function">
    <text evidence="2 9">Catalyzes the interconversion of 2-phosphoglycerate and 3-phosphoglycerate.</text>
</comment>
<feature type="binding site" evidence="9 13">
    <location>
        <position position="411"/>
    </location>
    <ligand>
        <name>Mn(2+)</name>
        <dbReference type="ChEBI" id="CHEBI:29035"/>
        <label>1</label>
    </ligand>
</feature>
<feature type="binding site" evidence="9 13">
    <location>
        <position position="407"/>
    </location>
    <ligand>
        <name>Mn(2+)</name>
        <dbReference type="ChEBI" id="CHEBI:29035"/>
        <label>1</label>
    </ligand>
</feature>
<comment type="catalytic activity">
    <reaction evidence="1 9">
        <text>(2R)-2-phosphoglycerate = (2R)-3-phosphoglycerate</text>
        <dbReference type="Rhea" id="RHEA:15901"/>
        <dbReference type="ChEBI" id="CHEBI:58272"/>
        <dbReference type="ChEBI" id="CHEBI:58289"/>
        <dbReference type="EC" id="5.4.2.12"/>
    </reaction>
</comment>
<dbReference type="RefSeq" id="WP_088743577.1">
    <property type="nucleotide sequence ID" value="NZ_CAWOWR010000087.1"/>
</dbReference>
<feature type="domain" description="BPG-independent PGAM N-terminal" evidence="15">
    <location>
        <begin position="87"/>
        <end position="302"/>
    </location>
</feature>
<evidence type="ECO:0000256" key="5">
    <source>
        <dbReference type="ARBA" id="ARBA00022723"/>
    </source>
</evidence>
<keyword evidence="5 9" id="KW-0479">Metal-binding</keyword>
<feature type="binding site" evidence="9 12">
    <location>
        <position position="198"/>
    </location>
    <ligand>
        <name>substrate</name>
    </ligand>
</feature>
<dbReference type="GO" id="GO:0004619">
    <property type="term" value="F:phosphoglycerate mutase activity"/>
    <property type="evidence" value="ECO:0007669"/>
    <property type="project" value="UniProtKB-UniRule"/>
</dbReference>
<evidence type="ECO:0000256" key="3">
    <source>
        <dbReference type="ARBA" id="ARBA00004798"/>
    </source>
</evidence>
<dbReference type="SUPFAM" id="SSF64158">
    <property type="entry name" value="2,3-Bisphosphoglycerate-independent phosphoglycerate mutase, substrate-binding domain"/>
    <property type="match status" value="1"/>
</dbReference>
<dbReference type="HAMAP" id="MF_01038">
    <property type="entry name" value="GpmI"/>
    <property type="match status" value="1"/>
</dbReference>
<gene>
    <name evidence="9" type="primary">gpmI</name>
    <name evidence="16" type="ORF">FQP86_05510</name>
</gene>
<name>A0A558HS72_9GAMM</name>
<dbReference type="EC" id="5.4.2.12" evidence="9 10"/>
<dbReference type="GO" id="GO:0005829">
    <property type="term" value="C:cytosol"/>
    <property type="evidence" value="ECO:0007669"/>
    <property type="project" value="TreeGrafter"/>
</dbReference>
<comment type="pathway">
    <text evidence="3 9">Carbohydrate degradation; glycolysis; pyruvate from D-glyceraldehyde 3-phosphate: step 3/5.</text>
</comment>
<dbReference type="Pfam" id="PF06415">
    <property type="entry name" value="iPGM_N"/>
    <property type="match status" value="1"/>
</dbReference>
<dbReference type="OrthoDB" id="9800863at2"/>
<dbReference type="PANTHER" id="PTHR31637">
    <property type="entry name" value="2,3-BISPHOSPHOGLYCERATE-INDEPENDENT PHOSPHOGLYCERATE MUTASE"/>
    <property type="match status" value="1"/>
</dbReference>
<dbReference type="FunFam" id="3.40.720.10:FF:000001">
    <property type="entry name" value="2,3-bisphosphoglycerate-independent phosphoglycerate mutase"/>
    <property type="match status" value="1"/>
</dbReference>
<dbReference type="Proteomes" id="UP000319941">
    <property type="component" value="Unassembled WGS sequence"/>
</dbReference>
<dbReference type="AlphaFoldDB" id="A0A558HS72"/>
<feature type="domain" description="Metalloenzyme" evidence="14">
    <location>
        <begin position="10"/>
        <end position="502"/>
    </location>
</feature>
<evidence type="ECO:0000256" key="2">
    <source>
        <dbReference type="ARBA" id="ARBA00002315"/>
    </source>
</evidence>
<dbReference type="Gene3D" id="3.40.720.10">
    <property type="entry name" value="Alkaline Phosphatase, subunit A"/>
    <property type="match status" value="1"/>
</dbReference>
<feature type="binding site" evidence="9 12">
    <location>
        <position position="339"/>
    </location>
    <ligand>
        <name>substrate</name>
    </ligand>
</feature>
<feature type="binding site" evidence="9 12">
    <location>
        <position position="192"/>
    </location>
    <ligand>
        <name>substrate</name>
    </ligand>
</feature>
<evidence type="ECO:0000256" key="8">
    <source>
        <dbReference type="ARBA" id="ARBA00023235"/>
    </source>
</evidence>
<dbReference type="InterPro" id="IPR005995">
    <property type="entry name" value="Pgm_bpd_ind"/>
</dbReference>
<evidence type="ECO:0000259" key="15">
    <source>
        <dbReference type="Pfam" id="PF06415"/>
    </source>
</evidence>
<evidence type="ECO:0000256" key="13">
    <source>
        <dbReference type="PIRSR" id="PIRSR001492-3"/>
    </source>
</evidence>
<organism evidence="16 17">
    <name type="scientific">Cobetia crustatorum</name>
    <dbReference type="NCBI Taxonomy" id="553385"/>
    <lineage>
        <taxon>Bacteria</taxon>
        <taxon>Pseudomonadati</taxon>
        <taxon>Pseudomonadota</taxon>
        <taxon>Gammaproteobacteria</taxon>
        <taxon>Oceanospirillales</taxon>
        <taxon>Halomonadaceae</taxon>
        <taxon>Cobetia</taxon>
    </lineage>
</organism>
<evidence type="ECO:0000256" key="10">
    <source>
        <dbReference type="NCBIfam" id="TIGR01307"/>
    </source>
</evidence>
<dbReference type="STRING" id="553385.GCA_000591415_01324"/>
<keyword evidence="17" id="KW-1185">Reference proteome</keyword>
<dbReference type="GO" id="GO:0006096">
    <property type="term" value="P:glycolytic process"/>
    <property type="evidence" value="ECO:0007669"/>
    <property type="project" value="UniProtKB-UniRule"/>
</dbReference>
<dbReference type="GO" id="GO:0030145">
    <property type="term" value="F:manganese ion binding"/>
    <property type="evidence" value="ECO:0007669"/>
    <property type="project" value="UniProtKB-UniRule"/>
</dbReference>
<dbReference type="FunFam" id="3.40.1450.10:FF:000002">
    <property type="entry name" value="2,3-bisphosphoglycerate-independent phosphoglycerate mutase"/>
    <property type="match status" value="1"/>
</dbReference>
<keyword evidence="8 9" id="KW-0413">Isomerase</keyword>
<dbReference type="Pfam" id="PF01676">
    <property type="entry name" value="Metalloenzyme"/>
    <property type="match status" value="1"/>
</dbReference>
<evidence type="ECO:0000256" key="6">
    <source>
        <dbReference type="ARBA" id="ARBA00023152"/>
    </source>
</evidence>
<evidence type="ECO:0000256" key="12">
    <source>
        <dbReference type="PIRSR" id="PIRSR001492-2"/>
    </source>
</evidence>
<dbReference type="PANTHER" id="PTHR31637:SF0">
    <property type="entry name" value="2,3-BISPHOSPHOGLYCERATE-INDEPENDENT PHOSPHOGLYCERATE MUTASE"/>
    <property type="match status" value="1"/>
</dbReference>
<comment type="subunit">
    <text evidence="9">Monomer.</text>
</comment>
<evidence type="ECO:0000313" key="16">
    <source>
        <dbReference type="EMBL" id="TVU71982.1"/>
    </source>
</evidence>